<dbReference type="Pfam" id="PF07686">
    <property type="entry name" value="V-set"/>
    <property type="match status" value="1"/>
</dbReference>
<evidence type="ECO:0000313" key="5">
    <source>
        <dbReference type="EMBL" id="KAK2887759.1"/>
    </source>
</evidence>
<keyword evidence="2" id="KW-0472">Membrane</keyword>
<sequence length="353" mass="38816">MPGAKRLILLSSVIVCANCARPQTCIPCSLSCDGALELEKHKSLIVSIEPLQGHEVVYNVSSLYAEGHCSVPGCFHRDMLYRLIMYSNGNHHMPEILLNKSNLQPVCGPESISDRKTTTEQPNKTEQIKAHDPNGADGKLSSKLLILLAIIQITSSDVADDDATILRVQLNENISLNCSVTNKYEISWYHQNLDSGQLMLLMSAKISTVAGKKLLVKYKPNSKRLKVDADVEINTVSLVISGLTESDLGLYFCGTKSVTSEMHFNKPIRLQIMDNPTDREDKAHSVTEIPEDVEVTDGVTLTERVLMFGGVGLAVLVFFVATVIAGGIIHYHGWQKGWAAAKRSSLIYHKSVK</sequence>
<evidence type="ECO:0000256" key="3">
    <source>
        <dbReference type="SAM" id="SignalP"/>
    </source>
</evidence>
<accession>A0AA88PNP4</accession>
<feature type="region of interest" description="Disordered" evidence="1">
    <location>
        <begin position="109"/>
        <end position="135"/>
    </location>
</feature>
<reference evidence="5" key="1">
    <citation type="submission" date="2023-08" db="EMBL/GenBank/DDBJ databases">
        <title>Chromosome-level Genome Assembly of mud carp (Cirrhinus molitorella).</title>
        <authorList>
            <person name="Liu H."/>
        </authorList>
    </citation>
    <scope>NUCLEOTIDE SEQUENCE</scope>
    <source>
        <strain evidence="5">Prfri</strain>
        <tissue evidence="5">Muscle</tissue>
    </source>
</reference>
<feature type="transmembrane region" description="Helical" evidence="2">
    <location>
        <begin position="305"/>
        <end position="329"/>
    </location>
</feature>
<keyword evidence="2" id="KW-0812">Transmembrane</keyword>
<name>A0AA88PNP4_9TELE</name>
<gene>
    <name evidence="5" type="ORF">Q8A67_015987</name>
</gene>
<protein>
    <recommendedName>
        <fullName evidence="4">Immunoglobulin domain-containing protein</fullName>
    </recommendedName>
</protein>
<feature type="chain" id="PRO_5041651577" description="Immunoglobulin domain-containing protein" evidence="3">
    <location>
        <begin position="20"/>
        <end position="353"/>
    </location>
</feature>
<dbReference type="SMART" id="SM00409">
    <property type="entry name" value="IG"/>
    <property type="match status" value="1"/>
</dbReference>
<evidence type="ECO:0000256" key="2">
    <source>
        <dbReference type="SAM" id="Phobius"/>
    </source>
</evidence>
<feature type="domain" description="Immunoglobulin" evidence="4">
    <location>
        <begin position="163"/>
        <end position="273"/>
    </location>
</feature>
<organism evidence="5 6">
    <name type="scientific">Cirrhinus molitorella</name>
    <name type="common">mud carp</name>
    <dbReference type="NCBI Taxonomy" id="172907"/>
    <lineage>
        <taxon>Eukaryota</taxon>
        <taxon>Metazoa</taxon>
        <taxon>Chordata</taxon>
        <taxon>Craniata</taxon>
        <taxon>Vertebrata</taxon>
        <taxon>Euteleostomi</taxon>
        <taxon>Actinopterygii</taxon>
        <taxon>Neopterygii</taxon>
        <taxon>Teleostei</taxon>
        <taxon>Ostariophysi</taxon>
        <taxon>Cypriniformes</taxon>
        <taxon>Cyprinidae</taxon>
        <taxon>Labeoninae</taxon>
        <taxon>Labeonini</taxon>
        <taxon>Cirrhinus</taxon>
    </lineage>
</organism>
<keyword evidence="6" id="KW-1185">Reference proteome</keyword>
<dbReference type="InterPro" id="IPR013106">
    <property type="entry name" value="Ig_V-set"/>
</dbReference>
<evidence type="ECO:0000259" key="4">
    <source>
        <dbReference type="SMART" id="SM00409"/>
    </source>
</evidence>
<dbReference type="Gene3D" id="2.60.40.10">
    <property type="entry name" value="Immunoglobulins"/>
    <property type="match status" value="1"/>
</dbReference>
<dbReference type="InterPro" id="IPR013783">
    <property type="entry name" value="Ig-like_fold"/>
</dbReference>
<dbReference type="SUPFAM" id="SSF48726">
    <property type="entry name" value="Immunoglobulin"/>
    <property type="match status" value="1"/>
</dbReference>
<dbReference type="EMBL" id="JAUYZG010000015">
    <property type="protein sequence ID" value="KAK2887759.1"/>
    <property type="molecule type" value="Genomic_DNA"/>
</dbReference>
<dbReference type="Proteomes" id="UP001187343">
    <property type="component" value="Unassembled WGS sequence"/>
</dbReference>
<dbReference type="InterPro" id="IPR003599">
    <property type="entry name" value="Ig_sub"/>
</dbReference>
<evidence type="ECO:0000256" key="1">
    <source>
        <dbReference type="SAM" id="MobiDB-lite"/>
    </source>
</evidence>
<dbReference type="AlphaFoldDB" id="A0AA88PNP4"/>
<keyword evidence="2" id="KW-1133">Transmembrane helix</keyword>
<comment type="caution">
    <text evidence="5">The sequence shown here is derived from an EMBL/GenBank/DDBJ whole genome shotgun (WGS) entry which is preliminary data.</text>
</comment>
<dbReference type="InterPro" id="IPR036179">
    <property type="entry name" value="Ig-like_dom_sf"/>
</dbReference>
<feature type="signal peptide" evidence="3">
    <location>
        <begin position="1"/>
        <end position="19"/>
    </location>
</feature>
<keyword evidence="3" id="KW-0732">Signal</keyword>
<evidence type="ECO:0000313" key="6">
    <source>
        <dbReference type="Proteomes" id="UP001187343"/>
    </source>
</evidence>
<dbReference type="CDD" id="cd00099">
    <property type="entry name" value="IgV"/>
    <property type="match status" value="1"/>
</dbReference>
<proteinExistence type="predicted"/>